<keyword evidence="4" id="KW-1133">Transmembrane helix</keyword>
<evidence type="ECO:0000313" key="6">
    <source>
        <dbReference type="EMBL" id="EKE26307.1"/>
    </source>
</evidence>
<comment type="similarity">
    <text evidence="2">Belongs to the TerC family.</text>
</comment>
<name>K2FWP0_9BACT</name>
<reference evidence="6" key="1">
    <citation type="journal article" date="2012" name="Science">
        <title>Fermentation, hydrogen, and sulfur metabolism in multiple uncultivated bacterial phyla.</title>
        <authorList>
            <person name="Wrighton K.C."/>
            <person name="Thomas B.C."/>
            <person name="Sharon I."/>
            <person name="Miller C.S."/>
            <person name="Castelle C.J."/>
            <person name="VerBerkmoes N.C."/>
            <person name="Wilkins M.J."/>
            <person name="Hettich R.L."/>
            <person name="Lipton M.S."/>
            <person name="Williams K.H."/>
            <person name="Long P.E."/>
            <person name="Banfield J.F."/>
        </authorList>
    </citation>
    <scope>NUCLEOTIDE SEQUENCE [LARGE SCALE GENOMIC DNA]</scope>
</reference>
<evidence type="ECO:0000256" key="1">
    <source>
        <dbReference type="ARBA" id="ARBA00004141"/>
    </source>
</evidence>
<dbReference type="Pfam" id="PF03741">
    <property type="entry name" value="TerC"/>
    <property type="match status" value="1"/>
</dbReference>
<gene>
    <name evidence="6" type="ORF">ACD_4C00339G0001</name>
</gene>
<comment type="subcellular location">
    <subcellularLocation>
        <location evidence="1">Membrane</location>
        <topology evidence="1">Multi-pass membrane protein</topology>
    </subcellularLocation>
</comment>
<keyword evidence="5" id="KW-0472">Membrane</keyword>
<dbReference type="InterPro" id="IPR022369">
    <property type="entry name" value="Integral_membrane_TerC_rswitch"/>
</dbReference>
<comment type="caution">
    <text evidence="6">The sequence shown here is derived from an EMBL/GenBank/DDBJ whole genome shotgun (WGS) entry which is preliminary data.</text>
</comment>
<evidence type="ECO:0000256" key="4">
    <source>
        <dbReference type="ARBA" id="ARBA00022989"/>
    </source>
</evidence>
<dbReference type="NCBIfam" id="TIGR03718">
    <property type="entry name" value="R_switched_Alx"/>
    <property type="match status" value="1"/>
</dbReference>
<dbReference type="PANTHER" id="PTHR30238">
    <property type="entry name" value="MEMBRANE BOUND PREDICTED REDOX MODULATOR"/>
    <property type="match status" value="1"/>
</dbReference>
<dbReference type="AlphaFoldDB" id="K2FWP0"/>
<evidence type="ECO:0000256" key="5">
    <source>
        <dbReference type="ARBA" id="ARBA00023136"/>
    </source>
</evidence>
<proteinExistence type="inferred from homology"/>
<evidence type="ECO:0000256" key="2">
    <source>
        <dbReference type="ARBA" id="ARBA00007511"/>
    </source>
</evidence>
<accession>K2FWP0</accession>
<organism evidence="6">
    <name type="scientific">uncultured bacterium</name>
    <name type="common">gcode 4</name>
    <dbReference type="NCBI Taxonomy" id="1234023"/>
    <lineage>
        <taxon>Bacteria</taxon>
        <taxon>environmental samples</taxon>
    </lineage>
</organism>
<keyword evidence="3" id="KW-0812">Transmembrane</keyword>
<dbReference type="PANTHER" id="PTHR30238:SF0">
    <property type="entry name" value="THYLAKOID MEMBRANE PROTEIN TERC, CHLOROPLASTIC"/>
    <property type="match status" value="1"/>
</dbReference>
<evidence type="ECO:0008006" key="7">
    <source>
        <dbReference type="Google" id="ProtNLM"/>
    </source>
</evidence>
<evidence type="ECO:0000256" key="3">
    <source>
        <dbReference type="ARBA" id="ARBA00022692"/>
    </source>
</evidence>
<dbReference type="GO" id="GO:0016020">
    <property type="term" value="C:membrane"/>
    <property type="evidence" value="ECO:0007669"/>
    <property type="project" value="UniProtKB-SubCell"/>
</dbReference>
<sequence>METQILFWIWFFIFVLIMLILDLWVFNKKAHEIKIKEAMIWSVVWISMAMIFNIIIYFWFGWEKALEFLTWYVIEKSLSIDNLFVFIMIFSYFKVKKIYQHKILFWWIIWALIMRAAFIFAWIKIIENFHWVIYVFWAFLIITWIKMLFESKEEIDLEEKTIVKFLKKIVPISQHKDDWNFFTIENWKRLATPLFVALVMIEFTDLIFAVDSIPAILAISNDMFIVYTSNIFAILWLRSLYFALSWMMWNFAYLKYWLAGVLSFVWIKMLISGYYKFPILLSLWIIVCFLALSILISHFFPPKKEL</sequence>
<dbReference type="EMBL" id="AMFJ01000855">
    <property type="protein sequence ID" value="EKE26307.1"/>
    <property type="molecule type" value="Genomic_DNA"/>
</dbReference>
<dbReference type="InterPro" id="IPR005496">
    <property type="entry name" value="Integral_membrane_TerC"/>
</dbReference>
<protein>
    <recommendedName>
        <fullName evidence="7">Integral membrane protein TerC</fullName>
    </recommendedName>
</protein>